<name>A0A978USI6_ZIZJJ</name>
<evidence type="ECO:0000313" key="3">
    <source>
        <dbReference type="Proteomes" id="UP000813462"/>
    </source>
</evidence>
<comment type="similarity">
    <text evidence="1">Belongs to the ARG7 family.</text>
</comment>
<dbReference type="Pfam" id="PF02519">
    <property type="entry name" value="Auxin_inducible"/>
    <property type="match status" value="1"/>
</dbReference>
<evidence type="ECO:0000313" key="2">
    <source>
        <dbReference type="EMBL" id="KAH7517836.1"/>
    </source>
</evidence>
<gene>
    <name evidence="2" type="ORF">FEM48_Zijuj09G0106500</name>
</gene>
<dbReference type="AlphaFoldDB" id="A0A978USI6"/>
<evidence type="ECO:0000256" key="1">
    <source>
        <dbReference type="ARBA" id="ARBA00006974"/>
    </source>
</evidence>
<dbReference type="GO" id="GO:0009733">
    <property type="term" value="P:response to auxin"/>
    <property type="evidence" value="ECO:0007669"/>
    <property type="project" value="InterPro"/>
</dbReference>
<dbReference type="InterPro" id="IPR003676">
    <property type="entry name" value="SAUR_fam"/>
</dbReference>
<reference evidence="2" key="1">
    <citation type="journal article" date="2021" name="Front. Plant Sci.">
        <title>Chromosome-Scale Genome Assembly for Chinese Sour Jujube and Insights Into Its Genome Evolution and Domestication Signature.</title>
        <authorList>
            <person name="Shen L.-Y."/>
            <person name="Luo H."/>
            <person name="Wang X.-L."/>
            <person name="Wang X.-M."/>
            <person name="Qiu X.-J."/>
            <person name="Liu H."/>
            <person name="Zhou S.-S."/>
            <person name="Jia K.-H."/>
            <person name="Nie S."/>
            <person name="Bao Y.-T."/>
            <person name="Zhang R.-G."/>
            <person name="Yun Q.-Z."/>
            <person name="Chai Y.-H."/>
            <person name="Lu J.-Y."/>
            <person name="Li Y."/>
            <person name="Zhao S.-W."/>
            <person name="Mao J.-F."/>
            <person name="Jia S.-G."/>
            <person name="Mao Y.-M."/>
        </authorList>
    </citation>
    <scope>NUCLEOTIDE SEQUENCE</scope>
    <source>
        <strain evidence="2">AT0</strain>
        <tissue evidence="2">Leaf</tissue>
    </source>
</reference>
<sequence length="120" mass="13284">MGIRLLAVFHAKQFLRRPSWVIPGDVPKGYCGVYVGDQSQKKRFVIPISYLKDPEFQDLLSKAQEEFGYNHATGGLGHTMPDLCSSLDIPKLAILGQHRSGLKTMRKSLISLLAIDDVSG</sequence>
<organism evidence="2 3">
    <name type="scientific">Ziziphus jujuba var. spinosa</name>
    <dbReference type="NCBI Taxonomy" id="714518"/>
    <lineage>
        <taxon>Eukaryota</taxon>
        <taxon>Viridiplantae</taxon>
        <taxon>Streptophyta</taxon>
        <taxon>Embryophyta</taxon>
        <taxon>Tracheophyta</taxon>
        <taxon>Spermatophyta</taxon>
        <taxon>Magnoliopsida</taxon>
        <taxon>eudicotyledons</taxon>
        <taxon>Gunneridae</taxon>
        <taxon>Pentapetalae</taxon>
        <taxon>rosids</taxon>
        <taxon>fabids</taxon>
        <taxon>Rosales</taxon>
        <taxon>Rhamnaceae</taxon>
        <taxon>Paliureae</taxon>
        <taxon>Ziziphus</taxon>
    </lineage>
</organism>
<dbReference type="PANTHER" id="PTHR31929">
    <property type="entry name" value="SAUR-LIKE AUXIN-RESPONSIVE PROTEIN FAMILY-RELATED"/>
    <property type="match status" value="1"/>
</dbReference>
<proteinExistence type="inferred from homology"/>
<protein>
    <submittedName>
        <fullName evidence="2">Uncharacterized protein</fullName>
    </submittedName>
</protein>
<comment type="caution">
    <text evidence="2">The sequence shown here is derived from an EMBL/GenBank/DDBJ whole genome shotgun (WGS) entry which is preliminary data.</text>
</comment>
<accession>A0A978USI6</accession>
<dbReference type="EMBL" id="JAEACU010000009">
    <property type="protein sequence ID" value="KAH7517836.1"/>
    <property type="molecule type" value="Genomic_DNA"/>
</dbReference>
<dbReference type="Proteomes" id="UP000813462">
    <property type="component" value="Unassembled WGS sequence"/>
</dbReference>